<feature type="coiled-coil region" evidence="2">
    <location>
        <begin position="186"/>
        <end position="236"/>
    </location>
</feature>
<evidence type="ECO:0000313" key="3">
    <source>
        <dbReference type="EMBL" id="VDN97195.1"/>
    </source>
</evidence>
<gene>
    <name evidence="3" type="ORF">HNAJ_LOCUS1336</name>
</gene>
<dbReference type="Proteomes" id="UP000278807">
    <property type="component" value="Unassembled WGS sequence"/>
</dbReference>
<evidence type="ECO:0000313" key="5">
    <source>
        <dbReference type="WBParaSite" id="HNAJ_0000133701-mRNA-1"/>
    </source>
</evidence>
<name>A0A0R3T2Y5_RODNA</name>
<evidence type="ECO:0000256" key="2">
    <source>
        <dbReference type="SAM" id="Coils"/>
    </source>
</evidence>
<reference evidence="5" key="1">
    <citation type="submission" date="2017-02" db="UniProtKB">
        <authorList>
            <consortium name="WormBaseParasite"/>
        </authorList>
    </citation>
    <scope>IDENTIFICATION</scope>
</reference>
<protein>
    <submittedName>
        <fullName evidence="5">Coiled-coil domain-containing protein 39</fullName>
    </submittedName>
</protein>
<evidence type="ECO:0000256" key="1">
    <source>
        <dbReference type="ARBA" id="ARBA00023054"/>
    </source>
</evidence>
<dbReference type="WBParaSite" id="HNAJ_0000133701-mRNA-1">
    <property type="protein sequence ID" value="HNAJ_0000133701-mRNA-1"/>
    <property type="gene ID" value="HNAJ_0000133701"/>
</dbReference>
<accession>A0A0R3T2Y5</accession>
<dbReference type="AlphaFoldDB" id="A0A0R3T2Y5"/>
<feature type="coiled-coil region" evidence="2">
    <location>
        <begin position="4"/>
        <end position="52"/>
    </location>
</feature>
<organism evidence="5">
    <name type="scientific">Rodentolepis nana</name>
    <name type="common">Dwarf tapeworm</name>
    <name type="synonym">Hymenolepis nana</name>
    <dbReference type="NCBI Taxonomy" id="102285"/>
    <lineage>
        <taxon>Eukaryota</taxon>
        <taxon>Metazoa</taxon>
        <taxon>Spiralia</taxon>
        <taxon>Lophotrochozoa</taxon>
        <taxon>Platyhelminthes</taxon>
        <taxon>Cestoda</taxon>
        <taxon>Eucestoda</taxon>
        <taxon>Cyclophyllidea</taxon>
        <taxon>Hymenolepididae</taxon>
        <taxon>Rodentolepis</taxon>
    </lineage>
</organism>
<dbReference type="OrthoDB" id="10262929at2759"/>
<dbReference type="PANTHER" id="PTHR32083">
    <property type="entry name" value="CILIA AND FLAGELLA-ASSOCIATED PROTEIN 58-RELATED"/>
    <property type="match status" value="1"/>
</dbReference>
<evidence type="ECO:0000313" key="4">
    <source>
        <dbReference type="Proteomes" id="UP000278807"/>
    </source>
</evidence>
<sequence>MIERQKLNLEARRLRRQLNSVSEQREELVTELKEAQNEINFLTAKYDSIKTEPLELEVENEKIEIELRRLSGLISDTEYQIKDLVKKKLKLESSNTNITDASIILVDKNATLRDTTLGVIDKLDTAKRKLQELSEEEIRLRKSITEVEMKRTTFEAERRQILESSKQAVKRGGTTRKIIKQGLKKTTHLQETIKRLEANQKTQKEELELLKKESASKRCIEEREKLARQIAQLSEEIIARNEFADEETKYIQQLMKDEAKLFSELENKARGLSDLHRIFNMKSREVSQRKWYLQKAQLHRTQVQRDLKLQQFHLSAHRKTLLSLQRQLSHLGKLYKTINVERNGCLIQITLAQQTILTTGEKNCFHENELDILKSGLANKLDQLDEVRQRMQGIKRDSISIREELSKQTHLNRELQTSIKWLQTSIDQLKRAVANEEAKIGQTQTSLKEVNSKRDKLKSRLKNLQMEIRLHQATDRELEVKKKNLKEALSSKERELSLLLSDKRSETRSIEVLERKGVQKRKIEEELRKDKDQIAKAKSALQILEIIADVPSPNNSNNRLRFLEGSDPSMEALLKKEERLLSDFSKKETELQNNQLVLNIVDNLVTEMEDKKKESSKESLTLMKNVNSAYSENYKKGVEMKAACAELRMNMLYSEVLKTELKNAGSGQKPRCRGQKDVLKLLTNEKALKHYTSEIIHKLTISTPNKFFA</sequence>
<keyword evidence="1 2" id="KW-0175">Coiled coil</keyword>
<reference evidence="3 4" key="2">
    <citation type="submission" date="2018-11" db="EMBL/GenBank/DDBJ databases">
        <authorList>
            <consortium name="Pathogen Informatics"/>
        </authorList>
    </citation>
    <scope>NUCLEOTIDE SEQUENCE [LARGE SCALE GENOMIC DNA]</scope>
</reference>
<keyword evidence="4" id="KW-1185">Reference proteome</keyword>
<dbReference type="EMBL" id="UZAE01000505">
    <property type="protein sequence ID" value="VDN97195.1"/>
    <property type="molecule type" value="Genomic_DNA"/>
</dbReference>
<dbReference type="STRING" id="102285.A0A0R3T2Y5"/>
<feature type="coiled-coil region" evidence="2">
    <location>
        <begin position="377"/>
        <end position="540"/>
    </location>
</feature>
<proteinExistence type="predicted"/>
<feature type="coiled-coil region" evidence="2">
    <location>
        <begin position="123"/>
        <end position="150"/>
    </location>
</feature>